<keyword evidence="5" id="KW-0732">Signal</keyword>
<feature type="region of interest" description="Disordered" evidence="13">
    <location>
        <begin position="289"/>
        <end position="310"/>
    </location>
</feature>
<evidence type="ECO:0000256" key="5">
    <source>
        <dbReference type="ARBA" id="ARBA00022729"/>
    </source>
</evidence>
<proteinExistence type="inferred from homology"/>
<comment type="function">
    <text evidence="8">Beta-glucosidases are one of a number of cellulolytic enzymes involved in the degradation of cellulosic biomass. Catalyzes the last step releasing glucose from the inhibitory cellobiose.</text>
</comment>
<evidence type="ECO:0000256" key="8">
    <source>
        <dbReference type="ARBA" id="ARBA00024983"/>
    </source>
</evidence>
<dbReference type="AlphaFoldDB" id="A0A0F4ZKW0"/>
<reference evidence="14 15" key="1">
    <citation type="submission" date="2015-03" db="EMBL/GenBank/DDBJ databases">
        <authorList>
            <person name="Radwan O."/>
            <person name="Al-Naeli F.A."/>
            <person name="Rendon G.A."/>
            <person name="Fields C."/>
        </authorList>
    </citation>
    <scope>NUCLEOTIDE SEQUENCE [LARGE SCALE GENOMIC DNA]</scope>
    <source>
        <strain evidence="14">CR-DP1</strain>
    </source>
</reference>
<keyword evidence="3" id="KW-0134">Cell wall</keyword>
<evidence type="ECO:0000256" key="13">
    <source>
        <dbReference type="SAM" id="MobiDB-lite"/>
    </source>
</evidence>
<dbReference type="SUPFAM" id="SSF51445">
    <property type="entry name" value="(Trans)glycosidases"/>
    <property type="match status" value="1"/>
</dbReference>
<comment type="subcellular location">
    <subcellularLocation>
        <location evidence="1">Secreted</location>
        <location evidence="1">Cell wall</location>
    </subcellularLocation>
</comment>
<evidence type="ECO:0000256" key="10">
    <source>
        <dbReference type="ARBA" id="ARBA00041495"/>
    </source>
</evidence>
<dbReference type="GO" id="GO:0009986">
    <property type="term" value="C:cell surface"/>
    <property type="evidence" value="ECO:0007669"/>
    <property type="project" value="TreeGrafter"/>
</dbReference>
<dbReference type="EMBL" id="LAEV01000050">
    <property type="protein sequence ID" value="KKA31152.1"/>
    <property type="molecule type" value="Genomic_DNA"/>
</dbReference>
<evidence type="ECO:0000256" key="6">
    <source>
        <dbReference type="ARBA" id="ARBA00022801"/>
    </source>
</evidence>
<dbReference type="InterPro" id="IPR017853">
    <property type="entry name" value="GH"/>
</dbReference>
<keyword evidence="6" id="KW-0378">Hydrolase</keyword>
<evidence type="ECO:0000256" key="2">
    <source>
        <dbReference type="ARBA" id="ARBA00008773"/>
    </source>
</evidence>
<accession>A0A0F4ZKW0</accession>
<sequence>MKGAFVAAFAGLASAGSAHRRAHQQVKAERAPAPAEECGCTTVYTTWYGEPTLHNPPPVAFANTTSAPVVVAEVTPSSVEVTPTPAVTTSDVITTSSSTPVVVHTTTAPATVPTPAVETCATPGVYTFPATTIVVTETTTVCGATTTVLPSGSHTFGGVTTTVTKPTTVTCAVPVETTGTDSAVTSIVSSTVYVCPSAGTYTINPKTTSLTTEKTVVYPTVTSFLPGTYSKDMVVVTATVDEYVTVCPFVGGPYTTSLTTEGVSAEASTSTSAPVPAATTSKAVVVSSSAKPSTTSKPASSAPASKPASSASASSAFTSSAFTSSAFTSSASASKTSSASTSSSTGVLFQGQQSDHWAITYTPYTDDTGACKSKSAVYEDIKNIKSMGFTTVRVYSTDCDTLTNVGGACEEYGIRMIIGVFIKEAGCAYSGDIKEQVEGIISWGKFDMVDMLVVGNEAVFGGLCSASQLATLITTVKSTCDAAGYTGPYSTAETVNVWQESGSALCDVVDIAGAQTHPYFNAETTPSTSGSFVKGQIDIVKKVCNKPAISLECGWPTEGSCNGSACPGVSEQKEAMDSVRSTCGEEVVFFTYGEALWKSPGSCGCEPYFNIMAVFESS</sequence>
<evidence type="ECO:0000256" key="4">
    <source>
        <dbReference type="ARBA" id="ARBA00022525"/>
    </source>
</evidence>
<keyword evidence="4" id="KW-0964">Secreted</keyword>
<evidence type="ECO:0000256" key="12">
    <source>
        <dbReference type="ARBA" id="ARBA00042762"/>
    </source>
</evidence>
<comment type="similarity">
    <text evidence="2">Belongs to the glycosyl hydrolase 17 family.</text>
</comment>
<dbReference type="GO" id="GO:0042973">
    <property type="term" value="F:glucan endo-1,3-beta-D-glucosidase activity"/>
    <property type="evidence" value="ECO:0007669"/>
    <property type="project" value="TreeGrafter"/>
</dbReference>
<evidence type="ECO:0000256" key="1">
    <source>
        <dbReference type="ARBA" id="ARBA00004191"/>
    </source>
</evidence>
<organism evidence="14 15">
    <name type="scientific">Thielaviopsis punctulata</name>
    <dbReference type="NCBI Taxonomy" id="72032"/>
    <lineage>
        <taxon>Eukaryota</taxon>
        <taxon>Fungi</taxon>
        <taxon>Dikarya</taxon>
        <taxon>Ascomycota</taxon>
        <taxon>Pezizomycotina</taxon>
        <taxon>Sordariomycetes</taxon>
        <taxon>Hypocreomycetidae</taxon>
        <taxon>Microascales</taxon>
        <taxon>Ceratocystidaceae</taxon>
        <taxon>Thielaviopsis</taxon>
    </lineage>
</organism>
<dbReference type="GO" id="GO:0009277">
    <property type="term" value="C:fungal-type cell wall"/>
    <property type="evidence" value="ECO:0007669"/>
    <property type="project" value="TreeGrafter"/>
</dbReference>
<dbReference type="Gene3D" id="3.20.20.80">
    <property type="entry name" value="Glycosidases"/>
    <property type="match status" value="1"/>
</dbReference>
<evidence type="ECO:0000256" key="11">
    <source>
        <dbReference type="ARBA" id="ARBA00041516"/>
    </source>
</evidence>
<gene>
    <name evidence="14" type="ORF">TD95_004866</name>
</gene>
<dbReference type="Proteomes" id="UP000033483">
    <property type="component" value="Unassembled WGS sequence"/>
</dbReference>
<dbReference type="OrthoDB" id="4082933at2759"/>
<keyword evidence="15" id="KW-1185">Reference proteome</keyword>
<protein>
    <recommendedName>
        <fullName evidence="9">Probable beta-glucosidase btgE</fullName>
    </recommendedName>
    <alternativeName>
        <fullName evidence="10">Beta-D-glucoside glucohydrolase btgE</fullName>
    </alternativeName>
    <alternativeName>
        <fullName evidence="12">Cellobiase btgE</fullName>
    </alternativeName>
    <alternativeName>
        <fullName evidence="11">Gentiobiase btgE</fullName>
    </alternativeName>
</protein>
<dbReference type="PANTHER" id="PTHR16631:SF24">
    <property type="entry name" value="FAMILY 17 GLUCOSIDASE SCW11-RELATED"/>
    <property type="match status" value="1"/>
</dbReference>
<dbReference type="GO" id="GO:0005576">
    <property type="term" value="C:extracellular region"/>
    <property type="evidence" value="ECO:0007669"/>
    <property type="project" value="TreeGrafter"/>
</dbReference>
<evidence type="ECO:0000256" key="7">
    <source>
        <dbReference type="ARBA" id="ARBA00023295"/>
    </source>
</evidence>
<evidence type="ECO:0000313" key="14">
    <source>
        <dbReference type="EMBL" id="KKA31152.1"/>
    </source>
</evidence>
<keyword evidence="7" id="KW-0326">Glycosidase</keyword>
<dbReference type="PANTHER" id="PTHR16631">
    <property type="entry name" value="GLUCAN 1,3-BETA-GLUCOSIDASE"/>
    <property type="match status" value="1"/>
</dbReference>
<evidence type="ECO:0000313" key="15">
    <source>
        <dbReference type="Proteomes" id="UP000033483"/>
    </source>
</evidence>
<comment type="caution">
    <text evidence="14">The sequence shown here is derived from an EMBL/GenBank/DDBJ whole genome shotgun (WGS) entry which is preliminary data.</text>
</comment>
<evidence type="ECO:0000256" key="3">
    <source>
        <dbReference type="ARBA" id="ARBA00022512"/>
    </source>
</evidence>
<dbReference type="GO" id="GO:0071555">
    <property type="term" value="P:cell wall organization"/>
    <property type="evidence" value="ECO:0007669"/>
    <property type="project" value="TreeGrafter"/>
</dbReference>
<dbReference type="InterPro" id="IPR050732">
    <property type="entry name" value="Beta-glucan_modifiers"/>
</dbReference>
<name>A0A0F4ZKW0_9PEZI</name>
<evidence type="ECO:0000256" key="9">
    <source>
        <dbReference type="ARBA" id="ARBA00039284"/>
    </source>
</evidence>